<dbReference type="AlphaFoldDB" id="A0AAU9XNX8"/>
<organism evidence="2 3">
    <name type="scientific">Pocillopora meandrina</name>
    <dbReference type="NCBI Taxonomy" id="46732"/>
    <lineage>
        <taxon>Eukaryota</taxon>
        <taxon>Metazoa</taxon>
        <taxon>Cnidaria</taxon>
        <taxon>Anthozoa</taxon>
        <taxon>Hexacorallia</taxon>
        <taxon>Scleractinia</taxon>
        <taxon>Astrocoeniina</taxon>
        <taxon>Pocilloporidae</taxon>
        <taxon>Pocillopora</taxon>
    </lineage>
</organism>
<reference evidence="2 3" key="1">
    <citation type="submission" date="2022-05" db="EMBL/GenBank/DDBJ databases">
        <authorList>
            <consortium name="Genoscope - CEA"/>
            <person name="William W."/>
        </authorList>
    </citation>
    <scope>NUCLEOTIDE SEQUENCE [LARGE SCALE GENOMIC DNA]</scope>
</reference>
<keyword evidence="3" id="KW-1185">Reference proteome</keyword>
<evidence type="ECO:0000313" key="3">
    <source>
        <dbReference type="Proteomes" id="UP001159428"/>
    </source>
</evidence>
<feature type="region of interest" description="Disordered" evidence="1">
    <location>
        <begin position="1"/>
        <end position="22"/>
    </location>
</feature>
<sequence>MLISVYKKGQSPPPRTLPEATEKEKECKQIFAEYEKSVCSVSRCSKMTLNGPQGTVSAVTVRSVDMLYLYYYTGKKSFWYPDPEHEIHLATLPSIPRLPVANSQKRQWKKCVITPQRMELPFGKQQTVRRQPWLDIERCRKCFPRESFIYLKTESTWPCLKVQILL</sequence>
<protein>
    <submittedName>
        <fullName evidence="2">Uncharacterized protein</fullName>
    </submittedName>
</protein>
<proteinExistence type="predicted"/>
<name>A0AAU9XNX8_9CNID</name>
<evidence type="ECO:0000313" key="2">
    <source>
        <dbReference type="EMBL" id="CAH3153248.1"/>
    </source>
</evidence>
<dbReference type="EMBL" id="CALNXJ010000053">
    <property type="protein sequence ID" value="CAH3153248.1"/>
    <property type="molecule type" value="Genomic_DNA"/>
</dbReference>
<accession>A0AAU9XNX8</accession>
<comment type="caution">
    <text evidence="2">The sequence shown here is derived from an EMBL/GenBank/DDBJ whole genome shotgun (WGS) entry which is preliminary data.</text>
</comment>
<dbReference type="Proteomes" id="UP001159428">
    <property type="component" value="Unassembled WGS sequence"/>
</dbReference>
<evidence type="ECO:0000256" key="1">
    <source>
        <dbReference type="SAM" id="MobiDB-lite"/>
    </source>
</evidence>
<gene>
    <name evidence="2" type="ORF">PMEA_00027188</name>
</gene>